<dbReference type="Proteomes" id="UP000594260">
    <property type="component" value="Unplaced"/>
</dbReference>
<dbReference type="GeneID" id="111250984"/>
<dbReference type="FunFam" id="3.40.50.300:FF:000338">
    <property type="entry name" value="GPN-loop GTPase 2"/>
    <property type="match status" value="1"/>
</dbReference>
<evidence type="ECO:0000256" key="6">
    <source>
        <dbReference type="ARBA" id="ARBA00023134"/>
    </source>
</evidence>
<reference evidence="9" key="1">
    <citation type="submission" date="2021-01" db="UniProtKB">
        <authorList>
            <consortium name="EnsemblMetazoa"/>
        </authorList>
    </citation>
    <scope>IDENTIFICATION</scope>
</reference>
<protein>
    <recommendedName>
        <fullName evidence="3 8">GPN-loop GTPase 2</fullName>
    </recommendedName>
</protein>
<keyword evidence="5 8" id="KW-0378">Hydrolase</keyword>
<dbReference type="FunCoup" id="A0A7M7KLQ9">
    <property type="interactions" value="1808"/>
</dbReference>
<evidence type="ECO:0000313" key="9">
    <source>
        <dbReference type="EnsemblMetazoa" id="XP_022662806"/>
    </source>
</evidence>
<comment type="similarity">
    <text evidence="2 8">Belongs to the GPN-loop GTPase family.</text>
</comment>
<dbReference type="PANTHER" id="PTHR21231:SF3">
    <property type="entry name" value="GPN-LOOP GTPASE 2"/>
    <property type="match status" value="1"/>
</dbReference>
<dbReference type="CDD" id="cd17871">
    <property type="entry name" value="GPN2"/>
    <property type="match status" value="1"/>
</dbReference>
<dbReference type="PANTHER" id="PTHR21231">
    <property type="entry name" value="XPA-BINDING PROTEIN 1-RELATED"/>
    <property type="match status" value="1"/>
</dbReference>
<comment type="function">
    <text evidence="1 8">Small GTPase required for proper localization of RNA polymerase II and III (RNAPII and RNAPIII). May act at an RNAP assembly step prior to nuclear import.</text>
</comment>
<dbReference type="AlphaFoldDB" id="A0A7M7KLQ9"/>
<organism evidence="9 10">
    <name type="scientific">Varroa destructor</name>
    <name type="common">Honeybee mite</name>
    <dbReference type="NCBI Taxonomy" id="109461"/>
    <lineage>
        <taxon>Eukaryota</taxon>
        <taxon>Metazoa</taxon>
        <taxon>Ecdysozoa</taxon>
        <taxon>Arthropoda</taxon>
        <taxon>Chelicerata</taxon>
        <taxon>Arachnida</taxon>
        <taxon>Acari</taxon>
        <taxon>Parasitiformes</taxon>
        <taxon>Mesostigmata</taxon>
        <taxon>Gamasina</taxon>
        <taxon>Dermanyssoidea</taxon>
        <taxon>Varroidae</taxon>
        <taxon>Varroa</taxon>
    </lineage>
</organism>
<dbReference type="InterPro" id="IPR004130">
    <property type="entry name" value="Gpn"/>
</dbReference>
<evidence type="ECO:0000256" key="7">
    <source>
        <dbReference type="ARBA" id="ARBA00046611"/>
    </source>
</evidence>
<dbReference type="Pfam" id="PF03029">
    <property type="entry name" value="ATP_bind_1"/>
    <property type="match status" value="1"/>
</dbReference>
<dbReference type="OMA" id="ATHNYFL"/>
<dbReference type="GO" id="GO:0005737">
    <property type="term" value="C:cytoplasm"/>
    <property type="evidence" value="ECO:0007669"/>
    <property type="project" value="TreeGrafter"/>
</dbReference>
<keyword evidence="4 8" id="KW-0547">Nucleotide-binding</keyword>
<dbReference type="OrthoDB" id="5839at2759"/>
<evidence type="ECO:0000256" key="2">
    <source>
        <dbReference type="ARBA" id="ARBA00005290"/>
    </source>
</evidence>
<keyword evidence="10" id="KW-1185">Reference proteome</keyword>
<dbReference type="GO" id="GO:0003924">
    <property type="term" value="F:GTPase activity"/>
    <property type="evidence" value="ECO:0007669"/>
    <property type="project" value="TreeGrafter"/>
</dbReference>
<dbReference type="EnsemblMetazoa" id="XM_022807071">
    <property type="protein sequence ID" value="XP_022662806"/>
    <property type="gene ID" value="LOC111250984"/>
</dbReference>
<dbReference type="KEGG" id="vde:111250984"/>
<keyword evidence="6 8" id="KW-0342">GTP-binding</keyword>
<dbReference type="Gene3D" id="3.40.50.300">
    <property type="entry name" value="P-loop containing nucleotide triphosphate hydrolases"/>
    <property type="match status" value="1"/>
</dbReference>
<comment type="subunit">
    <text evidence="7">Heterodimers with GPN1 or GPN3. Binds to RNA polymerase II (RNAPII).</text>
</comment>
<dbReference type="RefSeq" id="XP_022662806.1">
    <property type="nucleotide sequence ID" value="XM_022807071.1"/>
</dbReference>
<accession>A0A7M7KLQ9</accession>
<evidence type="ECO:0000313" key="10">
    <source>
        <dbReference type="Proteomes" id="UP000594260"/>
    </source>
</evidence>
<evidence type="ECO:0000256" key="8">
    <source>
        <dbReference type="RuleBase" id="RU365059"/>
    </source>
</evidence>
<sequence>MVWFGQCIIGPPGSGKTTYTAAMAEYLEEQGRKFAAVNLDPANDELPYKASVDISELIRVTDVMETFKLGPNGALIYCIEYLETNFDWLQTKLKDLSSDTYLLIDCPGQVELYTHYTGVRNILHTLQREDFRLTAVHLVDGVYCADPAKYIAILLTSLSSMINVEMPHVNVLSKFDLIDPALLAFDTDYYTGVMDLEKLCEIMGEDRFLERHRGLNKAIAAVVEDYALVGFHTLNVRDKKSLRKVLAETDKANGWMFGQATERLVQEYAAGPRMG</sequence>
<dbReference type="InParanoid" id="A0A7M7KLQ9"/>
<evidence type="ECO:0000256" key="3">
    <source>
        <dbReference type="ARBA" id="ARBA00014588"/>
    </source>
</evidence>
<evidence type="ECO:0000256" key="1">
    <source>
        <dbReference type="ARBA" id="ARBA00003181"/>
    </source>
</evidence>
<dbReference type="GO" id="GO:0005525">
    <property type="term" value="F:GTP binding"/>
    <property type="evidence" value="ECO:0007669"/>
    <property type="project" value="UniProtKB-KW"/>
</dbReference>
<proteinExistence type="inferred from homology"/>
<evidence type="ECO:0000256" key="5">
    <source>
        <dbReference type="ARBA" id="ARBA00022801"/>
    </source>
</evidence>
<dbReference type="InterPro" id="IPR027417">
    <property type="entry name" value="P-loop_NTPase"/>
</dbReference>
<evidence type="ECO:0000256" key="4">
    <source>
        <dbReference type="ARBA" id="ARBA00022741"/>
    </source>
</evidence>
<name>A0A7M7KLQ9_VARDE</name>
<dbReference type="SUPFAM" id="SSF52540">
    <property type="entry name" value="P-loop containing nucleoside triphosphate hydrolases"/>
    <property type="match status" value="1"/>
</dbReference>
<dbReference type="InterPro" id="IPR030231">
    <property type="entry name" value="Gpn2"/>
</dbReference>